<dbReference type="AlphaFoldDB" id="A0A2S5BE28"/>
<keyword evidence="3" id="KW-1185">Reference proteome</keyword>
<dbReference type="EMBL" id="PJQD01000020">
    <property type="protein sequence ID" value="POY75003.1"/>
    <property type="molecule type" value="Genomic_DNA"/>
</dbReference>
<protein>
    <recommendedName>
        <fullName evidence="4">Ricin B lectin domain-containing protein</fullName>
    </recommendedName>
</protein>
<dbReference type="Proteomes" id="UP000237144">
    <property type="component" value="Unassembled WGS sequence"/>
</dbReference>
<sequence>MHFSSTVLAAFAAAWASATSIFRRTYCPSACEPDVTGQGNRTMIYYAADNSGTIRWTLDATVENGRVASIKDVKAYQLQEGAGITTPTTFDLQEAFLSRTDYTPYFDLTIAGSANSSLCVNGANNTWNLNNCPQKKDSFFTVTCTCGTPDDPVQDCLFEVPTTGNCVTFDGVGNPLTLETCGALNVTTNPKQVWNVQQLGAGETD</sequence>
<proteinExistence type="predicted"/>
<reference evidence="2 3" key="1">
    <citation type="journal article" date="2018" name="Front. Microbiol.">
        <title>Prospects for Fungal Bioremediation of Acidic Radioactive Waste Sites: Characterization and Genome Sequence of Rhodotorula taiwanensis MD1149.</title>
        <authorList>
            <person name="Tkavc R."/>
            <person name="Matrosova V.Y."/>
            <person name="Grichenko O.E."/>
            <person name="Gostincar C."/>
            <person name="Volpe R.P."/>
            <person name="Klimenkova P."/>
            <person name="Gaidamakova E.K."/>
            <person name="Zhou C.E."/>
            <person name="Stewart B.J."/>
            <person name="Lyman M.G."/>
            <person name="Malfatti S.A."/>
            <person name="Rubinfeld B."/>
            <person name="Courtot M."/>
            <person name="Singh J."/>
            <person name="Dalgard C.L."/>
            <person name="Hamilton T."/>
            <person name="Frey K.G."/>
            <person name="Gunde-Cimerman N."/>
            <person name="Dugan L."/>
            <person name="Daly M.J."/>
        </authorList>
    </citation>
    <scope>NUCLEOTIDE SEQUENCE [LARGE SCALE GENOMIC DNA]</scope>
    <source>
        <strain evidence="2 3">MD1149</strain>
    </source>
</reference>
<evidence type="ECO:0008006" key="4">
    <source>
        <dbReference type="Google" id="ProtNLM"/>
    </source>
</evidence>
<name>A0A2S5BE28_9BASI</name>
<evidence type="ECO:0000313" key="2">
    <source>
        <dbReference type="EMBL" id="POY75003.1"/>
    </source>
</evidence>
<gene>
    <name evidence="2" type="ORF">BMF94_1979</name>
</gene>
<comment type="caution">
    <text evidence="2">The sequence shown here is derived from an EMBL/GenBank/DDBJ whole genome shotgun (WGS) entry which is preliminary data.</text>
</comment>
<evidence type="ECO:0000256" key="1">
    <source>
        <dbReference type="SAM" id="SignalP"/>
    </source>
</evidence>
<organism evidence="2 3">
    <name type="scientific">Rhodotorula taiwanensis</name>
    <dbReference type="NCBI Taxonomy" id="741276"/>
    <lineage>
        <taxon>Eukaryota</taxon>
        <taxon>Fungi</taxon>
        <taxon>Dikarya</taxon>
        <taxon>Basidiomycota</taxon>
        <taxon>Pucciniomycotina</taxon>
        <taxon>Microbotryomycetes</taxon>
        <taxon>Sporidiobolales</taxon>
        <taxon>Sporidiobolaceae</taxon>
        <taxon>Rhodotorula</taxon>
    </lineage>
</organism>
<evidence type="ECO:0000313" key="3">
    <source>
        <dbReference type="Proteomes" id="UP000237144"/>
    </source>
</evidence>
<accession>A0A2S5BE28</accession>
<keyword evidence="1" id="KW-0732">Signal</keyword>
<feature type="signal peptide" evidence="1">
    <location>
        <begin position="1"/>
        <end position="18"/>
    </location>
</feature>
<feature type="chain" id="PRO_5015665715" description="Ricin B lectin domain-containing protein" evidence="1">
    <location>
        <begin position="19"/>
        <end position="205"/>
    </location>
</feature>